<comment type="caution">
    <text evidence="3">The sequence shown here is derived from an EMBL/GenBank/DDBJ whole genome shotgun (WGS) entry which is preliminary data.</text>
</comment>
<organism evidence="3 4">
    <name type="scientific">Chelatococcus composti</name>
    <dbReference type="NCBI Taxonomy" id="1743235"/>
    <lineage>
        <taxon>Bacteria</taxon>
        <taxon>Pseudomonadati</taxon>
        <taxon>Pseudomonadota</taxon>
        <taxon>Alphaproteobacteria</taxon>
        <taxon>Hyphomicrobiales</taxon>
        <taxon>Chelatococcaceae</taxon>
        <taxon>Chelatococcus</taxon>
    </lineage>
</organism>
<dbReference type="Proteomes" id="UP000588017">
    <property type="component" value="Unassembled WGS sequence"/>
</dbReference>
<evidence type="ECO:0000256" key="1">
    <source>
        <dbReference type="SAM" id="MobiDB-lite"/>
    </source>
</evidence>
<evidence type="ECO:0000313" key="4">
    <source>
        <dbReference type="Proteomes" id="UP000588017"/>
    </source>
</evidence>
<dbReference type="RefSeq" id="WP_183334611.1">
    <property type="nucleotide sequence ID" value="NZ_BMHX01000004.1"/>
</dbReference>
<dbReference type="AlphaFoldDB" id="A0A841KEB7"/>
<evidence type="ECO:0008006" key="5">
    <source>
        <dbReference type="Google" id="ProtNLM"/>
    </source>
</evidence>
<evidence type="ECO:0000256" key="2">
    <source>
        <dbReference type="SAM" id="SignalP"/>
    </source>
</evidence>
<dbReference type="EMBL" id="JACHEH010000004">
    <property type="protein sequence ID" value="MBB6168286.1"/>
    <property type="molecule type" value="Genomic_DNA"/>
</dbReference>
<keyword evidence="4" id="KW-1185">Reference proteome</keyword>
<gene>
    <name evidence="3" type="ORF">HNQ73_001916</name>
</gene>
<name>A0A841KEB7_9HYPH</name>
<dbReference type="Pfam" id="PF11162">
    <property type="entry name" value="DUF2946"/>
    <property type="match status" value="1"/>
</dbReference>
<reference evidence="3 4" key="1">
    <citation type="submission" date="2020-08" db="EMBL/GenBank/DDBJ databases">
        <title>Genomic Encyclopedia of Type Strains, Phase IV (KMG-IV): sequencing the most valuable type-strain genomes for metagenomic binning, comparative biology and taxonomic classification.</title>
        <authorList>
            <person name="Goeker M."/>
        </authorList>
    </citation>
    <scope>NUCLEOTIDE SEQUENCE [LARGE SCALE GENOMIC DNA]</scope>
    <source>
        <strain evidence="3 4">DSM 101465</strain>
    </source>
</reference>
<feature type="signal peptide" evidence="2">
    <location>
        <begin position="1"/>
        <end position="32"/>
    </location>
</feature>
<feature type="chain" id="PRO_5033054329" description="DUF2946 domain-containing protein" evidence="2">
    <location>
        <begin position="33"/>
        <end position="125"/>
    </location>
</feature>
<protein>
    <recommendedName>
        <fullName evidence="5">DUF2946 domain-containing protein</fullName>
    </recommendedName>
</protein>
<proteinExistence type="predicted"/>
<sequence length="125" mass="12588">MRLPRLLAVLALAYALALQAMLAGMAAVPAAAAEGAGSSLGLVWCTPGGADATTGDEAPAAHHDLHCILTCGQLTPGSALVPAAMPSAIPVARPAHDRPALPLAEPLSRRDLSRLKPAPRAPPVI</sequence>
<feature type="region of interest" description="Disordered" evidence="1">
    <location>
        <begin position="100"/>
        <end position="125"/>
    </location>
</feature>
<dbReference type="InterPro" id="IPR021333">
    <property type="entry name" value="DUF2946"/>
</dbReference>
<evidence type="ECO:0000313" key="3">
    <source>
        <dbReference type="EMBL" id="MBB6168286.1"/>
    </source>
</evidence>
<accession>A0A841KEB7</accession>
<keyword evidence="2" id="KW-0732">Signal</keyword>